<comment type="pathway">
    <text evidence="2">Porphyrin-containing compound metabolism; protoporphyrin-IX biosynthesis; 5-aminolevulinate from L-glutamyl-tRNA(Glu): step 2/2.</text>
</comment>
<dbReference type="GO" id="GO:0005737">
    <property type="term" value="C:cytoplasm"/>
    <property type="evidence" value="ECO:0007669"/>
    <property type="project" value="UniProtKB-SubCell"/>
</dbReference>
<dbReference type="STRING" id="1391654.AKJ09_05927"/>
<dbReference type="Pfam" id="PF00202">
    <property type="entry name" value="Aminotran_3"/>
    <property type="match status" value="1"/>
</dbReference>
<dbReference type="InterPro" id="IPR015421">
    <property type="entry name" value="PyrdxlP-dep_Trfase_major"/>
</dbReference>
<evidence type="ECO:0000256" key="1">
    <source>
        <dbReference type="ARBA" id="ARBA00001933"/>
    </source>
</evidence>
<keyword evidence="8" id="KW-0032">Aminotransferase</keyword>
<protein>
    <recommendedName>
        <fullName evidence="7">Glutamate-1-semialdehyde 2,1-aminomutase</fullName>
        <shortName evidence="7">GSA</shortName>
        <ecNumber evidence="7">5.4.3.8</ecNumber>
    </recommendedName>
    <alternativeName>
        <fullName evidence="7">Glutamate-1-semialdehyde aminotransferase</fullName>
        <shortName evidence="7">GSA-AT</shortName>
    </alternativeName>
</protein>
<keyword evidence="9" id="KW-1185">Reference proteome</keyword>
<dbReference type="InterPro" id="IPR004639">
    <property type="entry name" value="4pyrrol_synth_GluAld_NH2Trfase"/>
</dbReference>
<dbReference type="InterPro" id="IPR005814">
    <property type="entry name" value="Aminotrans_3"/>
</dbReference>
<keyword evidence="8" id="KW-0808">Transferase</keyword>
<dbReference type="InterPro" id="IPR015422">
    <property type="entry name" value="PyrdxlP-dep_Trfase_small"/>
</dbReference>
<name>A0A0K1Q0G3_9BACT</name>
<evidence type="ECO:0000313" key="8">
    <source>
        <dbReference type="EMBL" id="AKU99263.1"/>
    </source>
</evidence>
<sequence length="362" mass="38017">MILGHAHPAIVEAIVGAARNGTSYGAPTELEIRFAEKVIDLYPSIEMMRAVSSGTEACMAALRVARGFTGREAVVKFEGCYHGHADFLLVKAGSGAMTFGVPDSAGVPSATAKGTITVPYNDVAALEELFKTRGSEIAAVIVEPVVGNMGVVPPAPGFLEAIIRLCKDHGAVSIFDEVMTGSRVARGGMQERSGLRPDMTCLGKIIGGGMPLAAYGGRRAIMEKVAPLGPVYQAGTLSGNPVAVSAALAQLERLDASVYEKLESLGARLEAGLVESTKKRGVEACVQRVGSMITLFFGQGPIRNFSDAVKSDTARFGRWHSAMIARGQYWPPSQFEAAFISTAHTEADIDKTLAAADEALSA</sequence>
<comment type="similarity">
    <text evidence="3 7">Belongs to the class-III pyridoxal-phosphate-dependent aminotransferase family. HemL subfamily.</text>
</comment>
<dbReference type="PANTHER" id="PTHR43713">
    <property type="entry name" value="GLUTAMATE-1-SEMIALDEHYDE 2,1-AMINOMUTASE"/>
    <property type="match status" value="1"/>
</dbReference>
<accession>A0A0K1Q0G3</accession>
<dbReference type="PANTHER" id="PTHR43713:SF3">
    <property type="entry name" value="GLUTAMATE-1-SEMIALDEHYDE 2,1-AMINOMUTASE 1, CHLOROPLASTIC-RELATED"/>
    <property type="match status" value="1"/>
</dbReference>
<comment type="subunit">
    <text evidence="7">Homodimer.</text>
</comment>
<keyword evidence="7" id="KW-0963">Cytoplasm</keyword>
<comment type="cofactor">
    <cofactor evidence="1 7">
        <name>pyridoxal 5'-phosphate</name>
        <dbReference type="ChEBI" id="CHEBI:597326"/>
    </cofactor>
</comment>
<dbReference type="GO" id="GO:0030170">
    <property type="term" value="F:pyridoxal phosphate binding"/>
    <property type="evidence" value="ECO:0007669"/>
    <property type="project" value="InterPro"/>
</dbReference>
<dbReference type="PATRIC" id="fig|1391654.3.peg.6017"/>
<keyword evidence="6 7" id="KW-0627">Porphyrin biosynthesis</keyword>
<dbReference type="InterPro" id="IPR015424">
    <property type="entry name" value="PyrdxlP-dep_Trfase"/>
</dbReference>
<dbReference type="Gene3D" id="3.90.1150.10">
    <property type="entry name" value="Aspartate Aminotransferase, domain 1"/>
    <property type="match status" value="1"/>
</dbReference>
<proteinExistence type="inferred from homology"/>
<keyword evidence="4 7" id="KW-0663">Pyridoxal phosphate</keyword>
<organism evidence="8 9">
    <name type="scientific">Labilithrix luteola</name>
    <dbReference type="NCBI Taxonomy" id="1391654"/>
    <lineage>
        <taxon>Bacteria</taxon>
        <taxon>Pseudomonadati</taxon>
        <taxon>Myxococcota</taxon>
        <taxon>Polyangia</taxon>
        <taxon>Polyangiales</taxon>
        <taxon>Labilitrichaceae</taxon>
        <taxon>Labilithrix</taxon>
    </lineage>
</organism>
<evidence type="ECO:0000256" key="2">
    <source>
        <dbReference type="ARBA" id="ARBA00004819"/>
    </source>
</evidence>
<keyword evidence="5 7" id="KW-0413">Isomerase</keyword>
<evidence type="ECO:0000313" key="9">
    <source>
        <dbReference type="Proteomes" id="UP000064967"/>
    </source>
</evidence>
<dbReference type="NCBIfam" id="NF000818">
    <property type="entry name" value="PRK00062.1"/>
    <property type="match status" value="1"/>
</dbReference>
<evidence type="ECO:0000256" key="5">
    <source>
        <dbReference type="ARBA" id="ARBA00023235"/>
    </source>
</evidence>
<gene>
    <name evidence="7" type="primary">hemL</name>
    <name evidence="8" type="ORF">AKJ09_05927</name>
</gene>
<dbReference type="Proteomes" id="UP000064967">
    <property type="component" value="Chromosome"/>
</dbReference>
<evidence type="ECO:0000256" key="3">
    <source>
        <dbReference type="ARBA" id="ARBA00008981"/>
    </source>
</evidence>
<comment type="subcellular location">
    <subcellularLocation>
        <location evidence="7">Cytoplasm</location>
    </subcellularLocation>
</comment>
<dbReference type="CDD" id="cd00610">
    <property type="entry name" value="OAT_like"/>
    <property type="match status" value="1"/>
</dbReference>
<dbReference type="HAMAP" id="MF_00375">
    <property type="entry name" value="HemL_aminotrans_3"/>
    <property type="match status" value="1"/>
</dbReference>
<dbReference type="EMBL" id="CP012333">
    <property type="protein sequence ID" value="AKU99263.1"/>
    <property type="molecule type" value="Genomic_DNA"/>
</dbReference>
<dbReference type="AlphaFoldDB" id="A0A0K1Q0G3"/>
<feature type="modified residue" description="N6-(pyridoxal phosphate)lysine" evidence="7">
    <location>
        <position position="204"/>
    </location>
</feature>
<dbReference type="EC" id="5.4.3.8" evidence="7"/>
<dbReference type="GO" id="GO:0006782">
    <property type="term" value="P:protoporphyrinogen IX biosynthetic process"/>
    <property type="evidence" value="ECO:0007669"/>
    <property type="project" value="UniProtKB-UniRule"/>
</dbReference>
<evidence type="ECO:0000256" key="7">
    <source>
        <dbReference type="HAMAP-Rule" id="MF_00375"/>
    </source>
</evidence>
<evidence type="ECO:0000256" key="6">
    <source>
        <dbReference type="ARBA" id="ARBA00023244"/>
    </source>
</evidence>
<dbReference type="UniPathway" id="UPA00251">
    <property type="reaction ID" value="UER00317"/>
</dbReference>
<dbReference type="FunFam" id="3.40.640.10:FF:000021">
    <property type="entry name" value="Glutamate-1-semialdehyde 2,1-aminomutase"/>
    <property type="match status" value="1"/>
</dbReference>
<evidence type="ECO:0000256" key="4">
    <source>
        <dbReference type="ARBA" id="ARBA00022898"/>
    </source>
</evidence>
<dbReference type="GO" id="GO:0008483">
    <property type="term" value="F:transaminase activity"/>
    <property type="evidence" value="ECO:0007669"/>
    <property type="project" value="UniProtKB-KW"/>
</dbReference>
<dbReference type="KEGG" id="llu:AKJ09_05927"/>
<comment type="catalytic activity">
    <reaction evidence="7">
        <text>(S)-4-amino-5-oxopentanoate = 5-aminolevulinate</text>
        <dbReference type="Rhea" id="RHEA:14265"/>
        <dbReference type="ChEBI" id="CHEBI:57501"/>
        <dbReference type="ChEBI" id="CHEBI:356416"/>
        <dbReference type="EC" id="5.4.3.8"/>
    </reaction>
</comment>
<dbReference type="Gene3D" id="3.40.640.10">
    <property type="entry name" value="Type I PLP-dependent aspartate aminotransferase-like (Major domain)"/>
    <property type="match status" value="1"/>
</dbReference>
<dbReference type="SUPFAM" id="SSF53383">
    <property type="entry name" value="PLP-dependent transferases"/>
    <property type="match status" value="1"/>
</dbReference>
<dbReference type="GO" id="GO:0042286">
    <property type="term" value="F:glutamate-1-semialdehyde 2,1-aminomutase activity"/>
    <property type="evidence" value="ECO:0007669"/>
    <property type="project" value="UniProtKB-UniRule"/>
</dbReference>
<reference evidence="8 9" key="1">
    <citation type="submission" date="2015-08" db="EMBL/GenBank/DDBJ databases">
        <authorList>
            <person name="Babu N.S."/>
            <person name="Beckwith C.J."/>
            <person name="Beseler K.G."/>
            <person name="Brison A."/>
            <person name="Carone J.V."/>
            <person name="Caskin T.P."/>
            <person name="Diamond M."/>
            <person name="Durham M.E."/>
            <person name="Foxe J.M."/>
            <person name="Go M."/>
            <person name="Henderson B.A."/>
            <person name="Jones I.B."/>
            <person name="McGettigan J.A."/>
            <person name="Micheletti S.J."/>
            <person name="Nasrallah M.E."/>
            <person name="Ortiz D."/>
            <person name="Piller C.R."/>
            <person name="Privatt S.R."/>
            <person name="Schneider S.L."/>
            <person name="Sharp S."/>
            <person name="Smith T.C."/>
            <person name="Stanton J.D."/>
            <person name="Ullery H.E."/>
            <person name="Wilson R.J."/>
            <person name="Serrano M.G."/>
            <person name="Buck G."/>
            <person name="Lee V."/>
            <person name="Wang Y."/>
            <person name="Carvalho R."/>
            <person name="Voegtly L."/>
            <person name="Shi R."/>
            <person name="Duckworth R."/>
            <person name="Johnson A."/>
            <person name="Loviza R."/>
            <person name="Walstead R."/>
            <person name="Shah Z."/>
            <person name="Kiflezghi M."/>
            <person name="Wade K."/>
            <person name="Ball S.L."/>
            <person name="Bradley K.W."/>
            <person name="Asai D.J."/>
            <person name="Bowman C.A."/>
            <person name="Russell D.A."/>
            <person name="Pope W.H."/>
            <person name="Jacobs-Sera D."/>
            <person name="Hendrix R.W."/>
            <person name="Hatfull G.F."/>
        </authorList>
    </citation>
    <scope>NUCLEOTIDE SEQUENCE [LARGE SCALE GENOMIC DNA]</scope>
    <source>
        <strain evidence="8 9">DSM 27648</strain>
    </source>
</reference>